<evidence type="ECO:0000256" key="1">
    <source>
        <dbReference type="SAM" id="Phobius"/>
    </source>
</evidence>
<evidence type="ECO:0000313" key="3">
    <source>
        <dbReference type="Proteomes" id="UP000010793"/>
    </source>
</evidence>
<sequence>MNCTIFKKYNVVVFAFFATFLSGKKVDNTSIKIDKFIKYIYLTFILTYYIFLSMLFSYNLL</sequence>
<dbReference type="KEGG" id="bpip:BPP43_12100"/>
<keyword evidence="1" id="KW-0472">Membrane</keyword>
<dbReference type="EMBL" id="CP002873">
    <property type="protein sequence ID" value="AGA67558.1"/>
    <property type="molecule type" value="Genomic_DNA"/>
</dbReference>
<dbReference type="Proteomes" id="UP000010793">
    <property type="component" value="Chromosome"/>
</dbReference>
<organism evidence="2 3">
    <name type="scientific">Brachyspira pilosicoli P43/6/78</name>
    <dbReference type="NCBI Taxonomy" id="1042417"/>
    <lineage>
        <taxon>Bacteria</taxon>
        <taxon>Pseudomonadati</taxon>
        <taxon>Spirochaetota</taxon>
        <taxon>Spirochaetia</taxon>
        <taxon>Brachyspirales</taxon>
        <taxon>Brachyspiraceae</taxon>
        <taxon>Brachyspira</taxon>
    </lineage>
</organism>
<keyword evidence="3" id="KW-1185">Reference proteome</keyword>
<protein>
    <submittedName>
        <fullName evidence="2">Uncharacterized protein</fullName>
    </submittedName>
</protein>
<evidence type="ECO:0000313" key="2">
    <source>
        <dbReference type="EMBL" id="AGA67558.1"/>
    </source>
</evidence>
<gene>
    <name evidence="2" type="ORF">BPP43_12100</name>
</gene>
<accession>A0A3B6VPF8</accession>
<name>A0A3B6VPF8_BRAPL</name>
<reference evidence="2 3" key="1">
    <citation type="journal article" date="2013" name="Genome Announc.">
        <title>Complete Genome Sequence of the Porcine Strain Brachyspira pilosicoli P43/6/78(T.).</title>
        <authorList>
            <person name="Lin C."/>
            <person name="den Bakker H.C."/>
            <person name="Suzuki H."/>
            <person name="Lefebure T."/>
            <person name="Ponnala L."/>
            <person name="Sun Q."/>
            <person name="Stanhope M.J."/>
            <person name="Wiedmann M."/>
            <person name="Duhamel G.E."/>
        </authorList>
    </citation>
    <scope>NUCLEOTIDE SEQUENCE [LARGE SCALE GENOMIC DNA]</scope>
    <source>
        <strain evidence="2 3">P43/6/78</strain>
    </source>
</reference>
<feature type="transmembrane region" description="Helical" evidence="1">
    <location>
        <begin position="39"/>
        <end position="60"/>
    </location>
</feature>
<dbReference type="AlphaFoldDB" id="A0A3B6VPF8"/>
<keyword evidence="1" id="KW-1133">Transmembrane helix</keyword>
<keyword evidence="1" id="KW-0812">Transmembrane</keyword>
<proteinExistence type="predicted"/>